<dbReference type="NCBIfam" id="NF002043">
    <property type="entry name" value="PRK00870.1"/>
    <property type="match status" value="1"/>
</dbReference>
<protein>
    <recommendedName>
        <fullName evidence="3">AB hydrolase-1 domain-containing protein</fullName>
    </recommendedName>
</protein>
<dbReference type="Proteomes" id="UP000287224">
    <property type="component" value="Unassembled WGS sequence"/>
</dbReference>
<dbReference type="InterPro" id="IPR000073">
    <property type="entry name" value="AB_hydrolase_1"/>
</dbReference>
<dbReference type="Pfam" id="PF00561">
    <property type="entry name" value="Abhydrolase_1"/>
    <property type="match status" value="1"/>
</dbReference>
<evidence type="ECO:0000313" key="5">
    <source>
        <dbReference type="Proteomes" id="UP000287224"/>
    </source>
</evidence>
<keyword evidence="1" id="KW-0378">Hydrolase</keyword>
<gene>
    <name evidence="4" type="ORF">KDAU_52080</name>
</gene>
<feature type="region of interest" description="Disordered" evidence="2">
    <location>
        <begin position="1"/>
        <end position="31"/>
    </location>
</feature>
<keyword evidence="5" id="KW-1185">Reference proteome</keyword>
<organism evidence="4 5">
    <name type="scientific">Dictyobacter aurantiacus</name>
    <dbReference type="NCBI Taxonomy" id="1936993"/>
    <lineage>
        <taxon>Bacteria</taxon>
        <taxon>Bacillati</taxon>
        <taxon>Chloroflexota</taxon>
        <taxon>Ktedonobacteria</taxon>
        <taxon>Ktedonobacterales</taxon>
        <taxon>Dictyobacteraceae</taxon>
        <taxon>Dictyobacter</taxon>
    </lineage>
</organism>
<dbReference type="RefSeq" id="WP_218031009.1">
    <property type="nucleotide sequence ID" value="NZ_BIFQ01000002.1"/>
</dbReference>
<dbReference type="PANTHER" id="PTHR42977:SF3">
    <property type="entry name" value="AB HYDROLASE-1 DOMAIN-CONTAINING PROTEIN"/>
    <property type="match status" value="1"/>
</dbReference>
<dbReference type="SUPFAM" id="SSF53474">
    <property type="entry name" value="alpha/beta-Hydrolases"/>
    <property type="match status" value="1"/>
</dbReference>
<dbReference type="AlphaFoldDB" id="A0A401ZLW5"/>
<dbReference type="InterPro" id="IPR029058">
    <property type="entry name" value="AB_hydrolase_fold"/>
</dbReference>
<evidence type="ECO:0000313" key="4">
    <source>
        <dbReference type="EMBL" id="GCE07879.1"/>
    </source>
</evidence>
<dbReference type="EMBL" id="BIFQ01000002">
    <property type="protein sequence ID" value="GCE07879.1"/>
    <property type="molecule type" value="Genomic_DNA"/>
</dbReference>
<dbReference type="InterPro" id="IPR000639">
    <property type="entry name" value="Epox_hydrolase-like"/>
</dbReference>
<feature type="domain" description="AB hydrolase-1" evidence="3">
    <location>
        <begin position="84"/>
        <end position="347"/>
    </location>
</feature>
<proteinExistence type="predicted"/>
<dbReference type="GO" id="GO:0004301">
    <property type="term" value="F:epoxide hydrolase activity"/>
    <property type="evidence" value="ECO:0007669"/>
    <property type="project" value="TreeGrafter"/>
</dbReference>
<evidence type="ECO:0000259" key="3">
    <source>
        <dbReference type="Pfam" id="PF00561"/>
    </source>
</evidence>
<dbReference type="Gene3D" id="3.40.50.1820">
    <property type="entry name" value="alpha/beta hydrolase"/>
    <property type="match status" value="1"/>
</dbReference>
<dbReference type="PANTHER" id="PTHR42977">
    <property type="entry name" value="HYDROLASE-RELATED"/>
    <property type="match status" value="1"/>
</dbReference>
<evidence type="ECO:0000256" key="2">
    <source>
        <dbReference type="SAM" id="MobiDB-lite"/>
    </source>
</evidence>
<evidence type="ECO:0000256" key="1">
    <source>
        <dbReference type="ARBA" id="ARBA00022801"/>
    </source>
</evidence>
<comment type="caution">
    <text evidence="4">The sequence shown here is derived from an EMBL/GenBank/DDBJ whole genome shotgun (WGS) entry which is preliminary data.</text>
</comment>
<name>A0A401ZLW5_9CHLR</name>
<reference evidence="5" key="1">
    <citation type="submission" date="2018-12" db="EMBL/GenBank/DDBJ databases">
        <title>Tengunoibacter tsumagoiensis gen. nov., sp. nov., Dictyobacter kobayashii sp. nov., D. alpinus sp. nov., and D. joshuensis sp. nov. and description of Dictyobacteraceae fam. nov. within the order Ktedonobacterales isolated from Tengu-no-mugimeshi.</title>
        <authorList>
            <person name="Wang C.M."/>
            <person name="Zheng Y."/>
            <person name="Sakai Y."/>
            <person name="Toyoda A."/>
            <person name="Minakuchi Y."/>
            <person name="Abe K."/>
            <person name="Yokota A."/>
            <person name="Yabe S."/>
        </authorList>
    </citation>
    <scope>NUCLEOTIDE SEQUENCE [LARGE SCALE GENOMIC DNA]</scope>
    <source>
        <strain evidence="5">S-27</strain>
    </source>
</reference>
<accession>A0A401ZLW5</accession>
<dbReference type="PRINTS" id="PR00412">
    <property type="entry name" value="EPOXHYDRLASE"/>
</dbReference>
<dbReference type="InterPro" id="IPR051340">
    <property type="entry name" value="Haloalkane_dehalogenase"/>
</dbReference>
<sequence length="583" mass="65256">MSTMNLSTPAGDPNWKLTDSPTRPDCVPDDSSVPVYETEAGIRFVRTPEERFANLAGYPFAPHYAMVEGLRMHYVDEGPANGEVVLLLHGQPSWSYLYRKMIPTIAAAGYRVIAVDHIGMGRSDKPVDLSFHTFEKHVQRLKDFINTLGLNNITLFCQDWGSLMGLRVAGDLPERFARIVVANGTLPMILKGMNPFRVPNPVQIDCSIGDFSIPEVFGAESWAASFQRWILFALTSPNFTPSQVLAAMATHPLAPEEKAAYDAPYPSLIYKAAVRTFPSMVAAIEEQNVPAWNALGEYQKPFLFLAGEHDHNMGSTENQQRITSHVPGAQGQPHERYADAGHFIQEDIGEILAAKVVSFIQANPLPQTTAAKDELHLQMHGQMHNARYGEVLLVTGHLSHIEASVYNTLGLNDCPDDLWRTLDAEEIKKAYKARAVILNGPRYFLMDQIGSANAEREVFSLGALQMRRMATLRIPLTSMLGGLKHKPYTENVIQRTTTYVYNSGRDVYELVASDGTTYIMQSYSLIMDPTLNEEKLKTLGTRLHLPSGWQYRVRRLTEDCILNVRGEAHLIQDDFENSYQRVD</sequence>